<keyword evidence="2" id="KW-1133">Transmembrane helix</keyword>
<protein>
    <submittedName>
        <fullName evidence="3">Uncharacterized protein</fullName>
    </submittedName>
</protein>
<evidence type="ECO:0000313" key="4">
    <source>
        <dbReference type="Proteomes" id="UP000439903"/>
    </source>
</evidence>
<keyword evidence="4" id="KW-1185">Reference proteome</keyword>
<gene>
    <name evidence="3" type="ORF">F8M41_007130</name>
</gene>
<comment type="caution">
    <text evidence="3">The sequence shown here is derived from an EMBL/GenBank/DDBJ whole genome shotgun (WGS) entry which is preliminary data.</text>
</comment>
<feature type="coiled-coil region" evidence="1">
    <location>
        <begin position="627"/>
        <end position="749"/>
    </location>
</feature>
<keyword evidence="1" id="KW-0175">Coiled coil</keyword>
<organism evidence="3 4">
    <name type="scientific">Gigaspora margarita</name>
    <dbReference type="NCBI Taxonomy" id="4874"/>
    <lineage>
        <taxon>Eukaryota</taxon>
        <taxon>Fungi</taxon>
        <taxon>Fungi incertae sedis</taxon>
        <taxon>Mucoromycota</taxon>
        <taxon>Glomeromycotina</taxon>
        <taxon>Glomeromycetes</taxon>
        <taxon>Diversisporales</taxon>
        <taxon>Gigasporaceae</taxon>
        <taxon>Gigaspora</taxon>
    </lineage>
</organism>
<feature type="coiled-coil region" evidence="1">
    <location>
        <begin position="401"/>
        <end position="465"/>
    </location>
</feature>
<keyword evidence="2" id="KW-0472">Membrane</keyword>
<feature type="transmembrane region" description="Helical" evidence="2">
    <location>
        <begin position="759"/>
        <end position="776"/>
    </location>
</feature>
<evidence type="ECO:0000256" key="1">
    <source>
        <dbReference type="SAM" id="Coils"/>
    </source>
</evidence>
<evidence type="ECO:0000256" key="2">
    <source>
        <dbReference type="SAM" id="Phobius"/>
    </source>
</evidence>
<proteinExistence type="predicted"/>
<reference evidence="3 4" key="1">
    <citation type="journal article" date="2019" name="Environ. Microbiol.">
        <title>At the nexus of three kingdoms: the genome of the mycorrhizal fungus Gigaspora margarita provides insights into plant, endobacterial and fungal interactions.</title>
        <authorList>
            <person name="Venice F."/>
            <person name="Ghignone S."/>
            <person name="Salvioli di Fossalunga A."/>
            <person name="Amselem J."/>
            <person name="Novero M."/>
            <person name="Xianan X."/>
            <person name="Sedzielewska Toro K."/>
            <person name="Morin E."/>
            <person name="Lipzen A."/>
            <person name="Grigoriev I.V."/>
            <person name="Henrissat B."/>
            <person name="Martin F.M."/>
            <person name="Bonfante P."/>
        </authorList>
    </citation>
    <scope>NUCLEOTIDE SEQUENCE [LARGE SCALE GENOMIC DNA]</scope>
    <source>
        <strain evidence="3 4">BEG34</strain>
    </source>
</reference>
<name>A0A8H4A4K1_GIGMA</name>
<dbReference type="AlphaFoldDB" id="A0A8H4A4K1"/>
<dbReference type="EMBL" id="WTPW01001708">
    <property type="protein sequence ID" value="KAF0419872.1"/>
    <property type="molecule type" value="Genomic_DNA"/>
</dbReference>
<accession>A0A8H4A4K1</accession>
<keyword evidence="2" id="KW-0812">Transmembrane</keyword>
<dbReference type="Proteomes" id="UP000439903">
    <property type="component" value="Unassembled WGS sequence"/>
</dbReference>
<sequence length="794" mass="93043">MSSRTPSPNLIDFGNVAEDEKWFISFINGQDSSDEDSIRDLESPYDPCLVEQGESSKELDLENPNTKENLNQYMESVRPLFKYLDDLSVLDQYYTSESSTNFNSAEESDEKSLENIIGDDSFELFNMFLENYMDDIENIEEETCPSIIDSDESIGIDTIIFDRTSDTLEVEAEGSNSAHSVCPKSRMDLVLHKCKTNMTTIIDTSYLEFDTRLEESYGDLRIEIKRRAQNLFRKTIQEQSKQIYTKVLSEMGNLMCELAQNIDTVLSLSHWEESVNEKIRSNITKAICELEKSQKERSLVLFSNFMTDVDTIIENKISRCANELIQAKAQAKLRTIEIALIDHKSKIDKKILNVENLFQTIQEKSNENSVNELSDEGMELLVIDQFADTVDNRIKSSKEWAKRVSNNIQILEDEITILKQDLDRINYIVRVKTFETKFKGLEEKVDSIRDMAQQLENKYYQLREELKKIFFDIKEGTKIIHDRLAALESVDELMEARLKIDIQTSEKTIMKRLNDDHKEKMSQTIAVVKDEALKVFKRIETLEAVDEYLRQEFKLNEEEIMKRIENDKTMSNQIIQERIREAIHLYTMEYDEKLKQRTYELLQHYEERLNKLVDTSIGLESTTEEIKKAAEEKIRSFEIENQKLKESKNNQKENMVIKESIIYDLKLMAAHHESVASKLQENKIILEARVNDLKSERTKLENKIKEIENKFHESDRKHQIKILANDEEIKRIKNESDEFKQKIRKIEADKIWYKRGFKIFAILVIILLFLALFLLFEPIDAGLVYYVSIRPQEY</sequence>
<evidence type="ECO:0000313" key="3">
    <source>
        <dbReference type="EMBL" id="KAF0419872.1"/>
    </source>
</evidence>
<dbReference type="OrthoDB" id="2381856at2759"/>